<dbReference type="SUPFAM" id="SSF48239">
    <property type="entry name" value="Terpenoid cyclases/Protein prenyltransferases"/>
    <property type="match status" value="1"/>
</dbReference>
<proteinExistence type="predicted"/>
<feature type="domain" description="DUF4159" evidence="1">
    <location>
        <begin position="462"/>
        <end position="610"/>
    </location>
</feature>
<dbReference type="OrthoDB" id="220961at2"/>
<dbReference type="InterPro" id="IPR025297">
    <property type="entry name" value="DUF4159"/>
</dbReference>
<dbReference type="AlphaFoldDB" id="A0A1I3EQK6"/>
<dbReference type="Gene3D" id="1.50.10.20">
    <property type="match status" value="2"/>
</dbReference>
<dbReference type="Gene3D" id="3.40.50.12140">
    <property type="entry name" value="Domain of unknown function DUF4159"/>
    <property type="match status" value="2"/>
</dbReference>
<sequence length="843" mass="93763">MRIGCDAANGTGEGPRAVLITTSQGRPLLEKDFLYSMPISHLAAMAGFEMHFRQAARLLLLVLALLCCGRPACSQPNPDDDALRERVLQAIANAQKALMGMQKRDGTWPNNAYPSNDVGLTSLATLALLNSGVPADNDSVRRAVGWLKRPENDPDHTYDLALAIMALAASGDPAVNGKISRMAQRLEQYQNRGDGSGAWGYRGEEHWDNSNTQYAILGLREAAYAGVPVDREVWRRAQEHFLSTQQGPINNPTGAPWRYTPGYEPTGSMTVAGIASLTITSSMLDDDNDVTADGQIDCCRNLDDPVDASIESGVRWLSSHFRVRSNPGNENWPLYYLYGLERAGRFTGQRFFGDHDWYREGAEFLVSSQSVREGVWKSRTEDQVAGTSLALLFLAKGLSPVVINKLKFGTRNPETREVIGRDWNQHSRDISNLVDYTSGLPGWPKLLTWQIVDLRTAADGEGVAALLQSPIQFMSGTDRPDTIEGRELDLLRDYLVQGGFLFAMQNCGSEQFDAGFRDLIRRLFDGQYELRKLPPTHDVYRSENLFPPDTEVPELWGVDFGCRTAIIYAPYDHACRWQKWMKRDPPNRAIAVKTQVDRSMKLGVNVIAYATGRELQDKLQRPKILTPAELNRLGRGQLTIGRLRHTGGWDTAPNALRRLQSALDAVNIEVASETPTLAATDAALFSFPLLYMHGRKNFQFSAEERAKLKEYLENGGFLFADACCGSTQFDESFRKMIEETLGQKLQRIPIDDELYKLELGYDIRKVKRRVPSNAPGLSSIAAEETVGEPVLEGIKLGNKYVVVYSKYDISCALERQSTSACAGYPTEDAVRIAVNLVLYGLLQ</sequence>
<gene>
    <name evidence="2" type="ORF">SAMN05421753_104327</name>
</gene>
<accession>A0A1I3EQK6</accession>
<keyword evidence="3" id="KW-1185">Reference proteome</keyword>
<reference evidence="3" key="1">
    <citation type="submission" date="2016-10" db="EMBL/GenBank/DDBJ databases">
        <authorList>
            <person name="Varghese N."/>
            <person name="Submissions S."/>
        </authorList>
    </citation>
    <scope>NUCLEOTIDE SEQUENCE [LARGE SCALE GENOMIC DNA]</scope>
    <source>
        <strain evidence="3">DSM 26348</strain>
    </source>
</reference>
<evidence type="ECO:0000259" key="1">
    <source>
        <dbReference type="Pfam" id="PF13709"/>
    </source>
</evidence>
<dbReference type="RefSeq" id="WP_092048774.1">
    <property type="nucleotide sequence ID" value="NZ_FOQD01000004.1"/>
</dbReference>
<dbReference type="Proteomes" id="UP000199518">
    <property type="component" value="Unassembled WGS sequence"/>
</dbReference>
<evidence type="ECO:0000313" key="3">
    <source>
        <dbReference type="Proteomes" id="UP000199518"/>
    </source>
</evidence>
<organism evidence="2 3">
    <name type="scientific">Planctomicrobium piriforme</name>
    <dbReference type="NCBI Taxonomy" id="1576369"/>
    <lineage>
        <taxon>Bacteria</taxon>
        <taxon>Pseudomonadati</taxon>
        <taxon>Planctomycetota</taxon>
        <taxon>Planctomycetia</taxon>
        <taxon>Planctomycetales</taxon>
        <taxon>Planctomycetaceae</taxon>
        <taxon>Planctomicrobium</taxon>
    </lineage>
</organism>
<name>A0A1I3EQK6_9PLAN</name>
<dbReference type="Pfam" id="PF13709">
    <property type="entry name" value="DUF4159"/>
    <property type="match status" value="2"/>
</dbReference>
<protein>
    <recommendedName>
        <fullName evidence="1">DUF4159 domain-containing protein</fullName>
    </recommendedName>
</protein>
<dbReference type="STRING" id="1576369.SAMN05421753_104327"/>
<evidence type="ECO:0000313" key="2">
    <source>
        <dbReference type="EMBL" id="SFI01153.1"/>
    </source>
</evidence>
<dbReference type="EMBL" id="FOQD01000004">
    <property type="protein sequence ID" value="SFI01153.1"/>
    <property type="molecule type" value="Genomic_DNA"/>
</dbReference>
<dbReference type="InterPro" id="IPR008930">
    <property type="entry name" value="Terpenoid_cyclase/PrenylTrfase"/>
</dbReference>
<feature type="domain" description="DUF4159" evidence="1">
    <location>
        <begin position="640"/>
        <end position="841"/>
    </location>
</feature>